<dbReference type="InterPro" id="IPR052935">
    <property type="entry name" value="Mg2+_PAP"/>
</dbReference>
<dbReference type="GO" id="GO:0008195">
    <property type="term" value="F:phosphatidate phosphatase activity"/>
    <property type="evidence" value="ECO:0007669"/>
    <property type="project" value="InterPro"/>
</dbReference>
<gene>
    <name evidence="3" type="ORF">NLU13_2587</name>
</gene>
<dbReference type="PIRSF" id="PIRSF037464">
    <property type="entry name" value="UCP037464_APP1"/>
    <property type="match status" value="1"/>
</dbReference>
<feature type="domain" description="Phosphatidate phosphatase APP1 catalytic" evidence="2">
    <location>
        <begin position="368"/>
        <end position="517"/>
    </location>
</feature>
<feature type="compositionally biased region" description="Basic and acidic residues" evidence="1">
    <location>
        <begin position="219"/>
        <end position="242"/>
    </location>
</feature>
<feature type="compositionally biased region" description="Polar residues" evidence="1">
    <location>
        <begin position="11"/>
        <end position="23"/>
    </location>
</feature>
<feature type="region of interest" description="Disordered" evidence="1">
    <location>
        <begin position="609"/>
        <end position="740"/>
    </location>
</feature>
<feature type="compositionally biased region" description="Polar residues" evidence="1">
    <location>
        <begin position="722"/>
        <end position="740"/>
    </location>
</feature>
<comment type="caution">
    <text evidence="3">The sequence shown here is derived from an EMBL/GenBank/DDBJ whole genome shotgun (WGS) entry which is preliminary data.</text>
</comment>
<sequence>MPNLGGMPGSYVSTPDDGSSYDSSVPGERGYRRRKLAAMAGNLYRTGQQAVTDMRDQYAQSRVRAMDAGSDGHGRTHIPGAFPDVAIVTHGEYQMVLFPSYAKRHIRKDWARMRQQQLNGDQQGNVRDEDYWRQEWERNEDEKAIVDVDVRGWIYTPNQGPMTRRNRMLIGLARQLSGIPAPRPEQVASGQGAQGKNPLQMHEELREQEKIRHEAARIERRGQQEKHAATHGEYSERPRENMDPEVESIYLPRSRRGSQTPESLPTSPAMSATQYQTSGQMSDAELTVANANLMARIAPFMTNPTVAHPVTVFFYNDEKSQSKTVITNDAGHFILRAPLDFVPTNVRVLANEELSAIQEIKIIEPQGVSLISDVDDTIKSSNISGGAREIFRNTFVRDLGDQMIEGVKEWYNQMHDLGVSIHYCSNSPWQLYPVLATYFKLVGLPPGSLHLRQYSGMLQGIFEPVAERKKGSLNRLLNDFPERKFILVGDSGEADLEVYTELVLAFPGRVLAVFIRDVTTPETPGYFDSGFEMSSAKATTMTIDKGRTPRPGEIRQNSAPGAVSSVKTPTGPAMGTLIDFSEEPEETNVDLAKALGQIKSQPRQLSSAELLAGKKAPPPRPTKPIALRSSPSIAGKEDGGPGLKSHNNPADVPPPKPPRPGVASAHPLTQMHNSSQQTVISNNSFPRSNVSAGSRGANPSRDREEEKPPPPPPRRRVVPSLKSLSPRLNNYRNNLGSNSDIDYEPLGPAAMAPPASTMQTVQGFIPTRSSTRSANSTPTGSPTLGAVNKKLEMWKRRLARAHEVLDQQGVQLYTWRRGQDVVAEAVGIVKREMEEVERKRRQQGGR</sequence>
<dbReference type="InterPro" id="IPR019236">
    <property type="entry name" value="APP1_cat"/>
</dbReference>
<dbReference type="SUPFAM" id="SSF56784">
    <property type="entry name" value="HAD-like"/>
    <property type="match status" value="1"/>
</dbReference>
<dbReference type="PANTHER" id="PTHR28208">
    <property type="entry name" value="PHOSPHATIDATE PHOSPHATASE APP1"/>
    <property type="match status" value="1"/>
</dbReference>
<dbReference type="AlphaFoldDB" id="A0AA39GKG3"/>
<feature type="region of interest" description="Disordered" evidence="1">
    <location>
        <begin position="219"/>
        <end position="273"/>
    </location>
</feature>
<organism evidence="3 4">
    <name type="scientific">Sarocladium strictum</name>
    <name type="common">Black bundle disease fungus</name>
    <name type="synonym">Acremonium strictum</name>
    <dbReference type="NCBI Taxonomy" id="5046"/>
    <lineage>
        <taxon>Eukaryota</taxon>
        <taxon>Fungi</taxon>
        <taxon>Dikarya</taxon>
        <taxon>Ascomycota</taxon>
        <taxon>Pezizomycotina</taxon>
        <taxon>Sordariomycetes</taxon>
        <taxon>Hypocreomycetidae</taxon>
        <taxon>Hypocreales</taxon>
        <taxon>Sarocladiaceae</taxon>
        <taxon>Sarocladium</taxon>
    </lineage>
</organism>
<keyword evidence="4" id="KW-1185">Reference proteome</keyword>
<evidence type="ECO:0000313" key="4">
    <source>
        <dbReference type="Proteomes" id="UP001175261"/>
    </source>
</evidence>
<feature type="compositionally biased region" description="Polar residues" evidence="1">
    <location>
        <begin position="670"/>
        <end position="692"/>
    </location>
</feature>
<dbReference type="InterPro" id="IPR017210">
    <property type="entry name" value="APP1"/>
</dbReference>
<dbReference type="InterPro" id="IPR036412">
    <property type="entry name" value="HAD-like_sf"/>
</dbReference>
<dbReference type="GO" id="GO:0030479">
    <property type="term" value="C:actin cortical patch"/>
    <property type="evidence" value="ECO:0007669"/>
    <property type="project" value="TreeGrafter"/>
</dbReference>
<dbReference type="Proteomes" id="UP001175261">
    <property type="component" value="Unassembled WGS sequence"/>
</dbReference>
<feature type="region of interest" description="Disordered" evidence="1">
    <location>
        <begin position="1"/>
        <end position="29"/>
    </location>
</feature>
<protein>
    <recommendedName>
        <fullName evidence="2">Phosphatidate phosphatase APP1 catalytic domain-containing protein</fullName>
    </recommendedName>
</protein>
<reference evidence="3" key="1">
    <citation type="submission" date="2022-10" db="EMBL/GenBank/DDBJ databases">
        <title>Determination and structural analysis of whole genome sequence of Sarocladium strictum F4-1.</title>
        <authorList>
            <person name="Hu L."/>
            <person name="Jiang Y."/>
        </authorList>
    </citation>
    <scope>NUCLEOTIDE SEQUENCE</scope>
    <source>
        <strain evidence="3">F4-1</strain>
    </source>
</reference>
<name>A0AA39GKG3_SARSR</name>
<evidence type="ECO:0000259" key="2">
    <source>
        <dbReference type="Pfam" id="PF09949"/>
    </source>
</evidence>
<feature type="compositionally biased region" description="Pro residues" evidence="1">
    <location>
        <begin position="651"/>
        <end position="660"/>
    </location>
</feature>
<feature type="compositionally biased region" description="Basic and acidic residues" evidence="1">
    <location>
        <begin position="544"/>
        <end position="553"/>
    </location>
</feature>
<evidence type="ECO:0000313" key="3">
    <source>
        <dbReference type="EMBL" id="KAK0389010.1"/>
    </source>
</evidence>
<accession>A0AA39GKG3</accession>
<dbReference type="EMBL" id="JAPDFR010000002">
    <property type="protein sequence ID" value="KAK0389010.1"/>
    <property type="molecule type" value="Genomic_DNA"/>
</dbReference>
<feature type="region of interest" description="Disordered" evidence="1">
    <location>
        <begin position="543"/>
        <end position="583"/>
    </location>
</feature>
<feature type="compositionally biased region" description="Polar residues" evidence="1">
    <location>
        <begin position="257"/>
        <end position="273"/>
    </location>
</feature>
<proteinExistence type="predicted"/>
<dbReference type="Pfam" id="PF09949">
    <property type="entry name" value="APP1_cat"/>
    <property type="match status" value="1"/>
</dbReference>
<evidence type="ECO:0000256" key="1">
    <source>
        <dbReference type="SAM" id="MobiDB-lite"/>
    </source>
</evidence>
<dbReference type="PANTHER" id="PTHR28208:SF3">
    <property type="entry name" value="PHOSPHATIDATE PHOSPHATASE APP1"/>
    <property type="match status" value="1"/>
</dbReference>